<feature type="compositionally biased region" description="Basic residues" evidence="1">
    <location>
        <begin position="237"/>
        <end position="252"/>
    </location>
</feature>
<proteinExistence type="predicted"/>
<evidence type="ECO:0000313" key="2">
    <source>
        <dbReference type="EMBL" id="KIW62981.1"/>
    </source>
</evidence>
<dbReference type="InterPro" id="IPR018555">
    <property type="entry name" value="C630.06c-like"/>
</dbReference>
<feature type="region of interest" description="Disordered" evidence="1">
    <location>
        <begin position="265"/>
        <end position="403"/>
    </location>
</feature>
<feature type="region of interest" description="Disordered" evidence="1">
    <location>
        <begin position="23"/>
        <end position="57"/>
    </location>
</feature>
<feature type="region of interest" description="Disordered" evidence="1">
    <location>
        <begin position="75"/>
        <end position="94"/>
    </location>
</feature>
<organism evidence="2 3">
    <name type="scientific">Phialophora macrospora</name>
    <dbReference type="NCBI Taxonomy" id="1851006"/>
    <lineage>
        <taxon>Eukaryota</taxon>
        <taxon>Fungi</taxon>
        <taxon>Dikarya</taxon>
        <taxon>Ascomycota</taxon>
        <taxon>Pezizomycotina</taxon>
        <taxon>Eurotiomycetes</taxon>
        <taxon>Chaetothyriomycetidae</taxon>
        <taxon>Chaetothyriales</taxon>
        <taxon>Herpotrichiellaceae</taxon>
        <taxon>Phialophora</taxon>
    </lineage>
</organism>
<keyword evidence="3" id="KW-1185">Reference proteome</keyword>
<dbReference type="EMBL" id="KN846962">
    <property type="protein sequence ID" value="KIW62981.1"/>
    <property type="molecule type" value="Genomic_DNA"/>
</dbReference>
<name>A0A0D2CD39_9EURO</name>
<feature type="compositionally biased region" description="Basic and acidic residues" evidence="1">
    <location>
        <begin position="305"/>
        <end position="314"/>
    </location>
</feature>
<dbReference type="Proteomes" id="UP000054266">
    <property type="component" value="Unassembled WGS sequence"/>
</dbReference>
<protein>
    <submittedName>
        <fullName evidence="2">Uncharacterized protein</fullName>
    </submittedName>
</protein>
<sequence>MIFKSGGQVSSIRMFAVPNAKRVKRSRLFQDDDDSHGSRDSSRSNSPGEPASDLQDDDIELSYGFEYDFVAPKLSDARPSHPISEPRPLEDAEEPEYQFRLFAPGLKSRAQHDQPEPATGDAIVRLSATPEPAALDDALSLDKAHFIRPNRPETYYFTAALPDETLQQLKAEYAAVAVSASDVFSRAESTKWPGTALPWRLIRVQLLNAASKSKEQRQSGNFDSAVARHNNSAQQKARARTRPSKKRRILVRRRVALRNELAAQAKVTEETEREKRTRRNREKKVKKKEREKRKKTEASGSSHGVEPEEGHVESGEATAEPGSTETSPTVVPVKACTNPTETGHPKTGEPASGSASSAATDVRRAPLFPPTRRAPTAAAAAATTPSQTANAGSTPRHPTRQRM</sequence>
<evidence type="ECO:0000256" key="1">
    <source>
        <dbReference type="SAM" id="MobiDB-lite"/>
    </source>
</evidence>
<evidence type="ECO:0000313" key="3">
    <source>
        <dbReference type="Proteomes" id="UP000054266"/>
    </source>
</evidence>
<feature type="compositionally biased region" description="Low complexity" evidence="1">
    <location>
        <begin position="370"/>
        <end position="391"/>
    </location>
</feature>
<feature type="region of interest" description="Disordered" evidence="1">
    <location>
        <begin position="212"/>
        <end position="252"/>
    </location>
</feature>
<accession>A0A0D2CD39</accession>
<feature type="compositionally biased region" description="Basic residues" evidence="1">
    <location>
        <begin position="276"/>
        <end position="295"/>
    </location>
</feature>
<dbReference type="Pfam" id="PF09428">
    <property type="entry name" value="DUF2011"/>
    <property type="match status" value="1"/>
</dbReference>
<reference evidence="2 3" key="1">
    <citation type="submission" date="2015-01" db="EMBL/GenBank/DDBJ databases">
        <title>The Genome Sequence of Capronia semiimmersa CBS27337.</title>
        <authorList>
            <consortium name="The Broad Institute Genomics Platform"/>
            <person name="Cuomo C."/>
            <person name="de Hoog S."/>
            <person name="Gorbushina A."/>
            <person name="Stielow B."/>
            <person name="Teixiera M."/>
            <person name="Abouelleil A."/>
            <person name="Chapman S.B."/>
            <person name="Priest M."/>
            <person name="Young S.K."/>
            <person name="Wortman J."/>
            <person name="Nusbaum C."/>
            <person name="Birren B."/>
        </authorList>
    </citation>
    <scope>NUCLEOTIDE SEQUENCE [LARGE SCALE GENOMIC DNA]</scope>
    <source>
        <strain evidence="2 3">CBS 27337</strain>
    </source>
</reference>
<dbReference type="HOGENOM" id="CLU_051875_0_0_1"/>
<gene>
    <name evidence="2" type="ORF">PV04_09865</name>
</gene>
<dbReference type="STRING" id="5601.A0A0D2CD39"/>
<dbReference type="AlphaFoldDB" id="A0A0D2CD39"/>